<keyword evidence="6 9" id="KW-0472">Membrane</keyword>
<accession>A0A7R9KVR0</accession>
<dbReference type="EMBL" id="CAJPIZ010007536">
    <property type="protein sequence ID" value="CAG2110373.1"/>
    <property type="molecule type" value="Genomic_DNA"/>
</dbReference>
<feature type="domain" description="G-protein coupled receptors family 1 profile" evidence="10">
    <location>
        <begin position="94"/>
        <end position="145"/>
    </location>
</feature>
<dbReference type="Gene3D" id="1.20.1070.10">
    <property type="entry name" value="Rhodopsin 7-helix transmembrane proteins"/>
    <property type="match status" value="1"/>
</dbReference>
<proteinExistence type="inferred from homology"/>
<feature type="transmembrane region" description="Helical" evidence="9">
    <location>
        <begin position="79"/>
        <end position="102"/>
    </location>
</feature>
<keyword evidence="5" id="KW-0297">G-protein coupled receptor</keyword>
<keyword evidence="4 9" id="KW-1133">Transmembrane helix</keyword>
<protein>
    <recommendedName>
        <fullName evidence="10">G-protein coupled receptors family 1 profile domain-containing protein</fullName>
    </recommendedName>
</protein>
<dbReference type="PANTHER" id="PTHR45695">
    <property type="entry name" value="LEUCOKININ RECEPTOR-RELATED"/>
    <property type="match status" value="1"/>
</dbReference>
<evidence type="ECO:0000256" key="1">
    <source>
        <dbReference type="ARBA" id="ARBA00004141"/>
    </source>
</evidence>
<keyword evidence="12" id="KW-1185">Reference proteome</keyword>
<dbReference type="GO" id="GO:0005886">
    <property type="term" value="C:plasma membrane"/>
    <property type="evidence" value="ECO:0007669"/>
    <property type="project" value="TreeGrafter"/>
</dbReference>
<dbReference type="PANTHER" id="PTHR45695:SF9">
    <property type="entry name" value="LEUCOKININ RECEPTOR"/>
    <property type="match status" value="1"/>
</dbReference>
<dbReference type="GO" id="GO:0004930">
    <property type="term" value="F:G protein-coupled receptor activity"/>
    <property type="evidence" value="ECO:0007669"/>
    <property type="project" value="UniProtKB-KW"/>
</dbReference>
<evidence type="ECO:0000313" key="12">
    <source>
        <dbReference type="Proteomes" id="UP000759131"/>
    </source>
</evidence>
<evidence type="ECO:0000256" key="5">
    <source>
        <dbReference type="ARBA" id="ARBA00023040"/>
    </source>
</evidence>
<sequence>MIIGKKRKTSRKMQSILIDVAMNIQVITQNYNNSILYEFEESLEKASMDEVVENWWQKFFNTKHLLEDVSVKEIVFRSFGAFLCLLIVLTTLVGNILVIVVVTRFHRMRTVTNILLASLAFSDITVACLQVFFISVVSPLIEQLC</sequence>
<keyword evidence="3 9" id="KW-0812">Transmembrane</keyword>
<evidence type="ECO:0000256" key="8">
    <source>
        <dbReference type="ARBA" id="ARBA00023224"/>
    </source>
</evidence>
<gene>
    <name evidence="11" type="ORF">OSB1V03_LOCUS10357</name>
</gene>
<keyword evidence="7" id="KW-0675">Receptor</keyword>
<evidence type="ECO:0000256" key="9">
    <source>
        <dbReference type="SAM" id="Phobius"/>
    </source>
</evidence>
<dbReference type="Proteomes" id="UP000759131">
    <property type="component" value="Unassembled WGS sequence"/>
</dbReference>
<evidence type="ECO:0000256" key="4">
    <source>
        <dbReference type="ARBA" id="ARBA00022989"/>
    </source>
</evidence>
<name>A0A7R9KVR0_9ACAR</name>
<organism evidence="11">
    <name type="scientific">Medioppia subpectinata</name>
    <dbReference type="NCBI Taxonomy" id="1979941"/>
    <lineage>
        <taxon>Eukaryota</taxon>
        <taxon>Metazoa</taxon>
        <taxon>Ecdysozoa</taxon>
        <taxon>Arthropoda</taxon>
        <taxon>Chelicerata</taxon>
        <taxon>Arachnida</taxon>
        <taxon>Acari</taxon>
        <taxon>Acariformes</taxon>
        <taxon>Sarcoptiformes</taxon>
        <taxon>Oribatida</taxon>
        <taxon>Brachypylina</taxon>
        <taxon>Oppioidea</taxon>
        <taxon>Oppiidae</taxon>
        <taxon>Medioppia</taxon>
    </lineage>
</organism>
<dbReference type="InterPro" id="IPR017452">
    <property type="entry name" value="GPCR_Rhodpsn_7TM"/>
</dbReference>
<dbReference type="OrthoDB" id="6411298at2759"/>
<evidence type="ECO:0000256" key="3">
    <source>
        <dbReference type="ARBA" id="ARBA00022692"/>
    </source>
</evidence>
<evidence type="ECO:0000313" key="11">
    <source>
        <dbReference type="EMBL" id="CAD7629943.1"/>
    </source>
</evidence>
<dbReference type="PRINTS" id="PR00237">
    <property type="entry name" value="GPCRRHODOPSN"/>
</dbReference>
<keyword evidence="8" id="KW-0807">Transducer</keyword>
<reference evidence="11" key="1">
    <citation type="submission" date="2020-11" db="EMBL/GenBank/DDBJ databases">
        <authorList>
            <person name="Tran Van P."/>
        </authorList>
    </citation>
    <scope>NUCLEOTIDE SEQUENCE</scope>
</reference>
<feature type="transmembrane region" description="Helical" evidence="9">
    <location>
        <begin position="114"/>
        <end position="141"/>
    </location>
</feature>
<dbReference type="EMBL" id="OC862111">
    <property type="protein sequence ID" value="CAD7629943.1"/>
    <property type="molecule type" value="Genomic_DNA"/>
</dbReference>
<dbReference type="Pfam" id="PF00001">
    <property type="entry name" value="7tm_1"/>
    <property type="match status" value="1"/>
</dbReference>
<comment type="subcellular location">
    <subcellularLocation>
        <location evidence="1">Membrane</location>
        <topology evidence="1">Multi-pass membrane protein</topology>
    </subcellularLocation>
</comment>
<evidence type="ECO:0000256" key="7">
    <source>
        <dbReference type="ARBA" id="ARBA00023170"/>
    </source>
</evidence>
<dbReference type="AlphaFoldDB" id="A0A7R9KVR0"/>
<dbReference type="SUPFAM" id="SSF81321">
    <property type="entry name" value="Family A G protein-coupled receptor-like"/>
    <property type="match status" value="1"/>
</dbReference>
<evidence type="ECO:0000256" key="6">
    <source>
        <dbReference type="ARBA" id="ARBA00023136"/>
    </source>
</evidence>
<dbReference type="PROSITE" id="PS50262">
    <property type="entry name" value="G_PROTEIN_RECEP_F1_2"/>
    <property type="match status" value="1"/>
</dbReference>
<comment type="similarity">
    <text evidence="2">Belongs to the G-protein coupled receptor 1 family.</text>
</comment>
<evidence type="ECO:0000259" key="10">
    <source>
        <dbReference type="PROSITE" id="PS50262"/>
    </source>
</evidence>
<dbReference type="InterPro" id="IPR000276">
    <property type="entry name" value="GPCR_Rhodpsn"/>
</dbReference>
<evidence type="ECO:0000256" key="2">
    <source>
        <dbReference type="ARBA" id="ARBA00010663"/>
    </source>
</evidence>